<dbReference type="AlphaFoldDB" id="A0A6J8E2V3"/>
<proteinExistence type="predicted"/>
<feature type="transmembrane region" description="Helical" evidence="1">
    <location>
        <begin position="116"/>
        <end position="138"/>
    </location>
</feature>
<sequence length="271" mass="31506">MCRVLRDECCCKSFGFSHISPQLFVLPQCGPKILYPIWTTFWLVYHLVWFGLEPYFVLSAEEEPSDYFIYFTNWGYVLLGLSNLTDCIVTWYVYCRRKDIVENVKDEIGMPWYIQLVWFLFETSNSIAISITVGFYSALELSTNPASIEFHAINSVYVILNLLVCAKVINLFHVIYPMIFFIVYIIFTIIYQLGFEENPIYSILDWNETFPTAVAVAVLIFVGIPIAHLVLFGLYKLRIFIARNCCHSAQVENSFEIDSVYGSQRKRDENV</sequence>
<evidence type="ECO:0000313" key="3">
    <source>
        <dbReference type="Proteomes" id="UP000507470"/>
    </source>
</evidence>
<dbReference type="InterPro" id="IPR049352">
    <property type="entry name" value="Rost"/>
</dbReference>
<reference evidence="2 3" key="1">
    <citation type="submission" date="2020-06" db="EMBL/GenBank/DDBJ databases">
        <authorList>
            <person name="Li R."/>
            <person name="Bekaert M."/>
        </authorList>
    </citation>
    <scope>NUCLEOTIDE SEQUENCE [LARGE SCALE GENOMIC DNA]</scope>
    <source>
        <strain evidence="3">wild</strain>
    </source>
</reference>
<keyword evidence="1" id="KW-1133">Transmembrane helix</keyword>
<dbReference type="PANTHER" id="PTHR12242">
    <property type="entry name" value="OS02G0130600 PROTEIN-RELATED"/>
    <property type="match status" value="1"/>
</dbReference>
<keyword evidence="1" id="KW-0472">Membrane</keyword>
<dbReference type="Pfam" id="PF21534">
    <property type="entry name" value="Rost"/>
    <property type="match status" value="1"/>
</dbReference>
<keyword evidence="3" id="KW-1185">Reference proteome</keyword>
<feature type="transmembrane region" description="Helical" evidence="1">
    <location>
        <begin position="74"/>
        <end position="95"/>
    </location>
</feature>
<dbReference type="OrthoDB" id="419711at2759"/>
<keyword evidence="1" id="KW-0812">Transmembrane</keyword>
<accession>A0A6J8E2V3</accession>
<organism evidence="2 3">
    <name type="scientific">Mytilus coruscus</name>
    <name type="common">Sea mussel</name>
    <dbReference type="NCBI Taxonomy" id="42192"/>
    <lineage>
        <taxon>Eukaryota</taxon>
        <taxon>Metazoa</taxon>
        <taxon>Spiralia</taxon>
        <taxon>Lophotrochozoa</taxon>
        <taxon>Mollusca</taxon>
        <taxon>Bivalvia</taxon>
        <taxon>Autobranchia</taxon>
        <taxon>Pteriomorphia</taxon>
        <taxon>Mytilida</taxon>
        <taxon>Mytiloidea</taxon>
        <taxon>Mytilidae</taxon>
        <taxon>Mytilinae</taxon>
        <taxon>Mytilus</taxon>
    </lineage>
</organism>
<evidence type="ECO:0000256" key="1">
    <source>
        <dbReference type="SAM" id="Phobius"/>
    </source>
</evidence>
<dbReference type="PANTHER" id="PTHR12242:SF1">
    <property type="entry name" value="MYND-TYPE DOMAIN-CONTAINING PROTEIN"/>
    <property type="match status" value="1"/>
</dbReference>
<dbReference type="EMBL" id="CACVKT020008353">
    <property type="protein sequence ID" value="CAC5414780.1"/>
    <property type="molecule type" value="Genomic_DNA"/>
</dbReference>
<dbReference type="Proteomes" id="UP000507470">
    <property type="component" value="Unassembled WGS sequence"/>
</dbReference>
<evidence type="ECO:0000313" key="2">
    <source>
        <dbReference type="EMBL" id="CAC5414780.1"/>
    </source>
</evidence>
<protein>
    <submittedName>
        <fullName evidence="2">Uncharacterized protein</fullName>
    </submittedName>
</protein>
<dbReference type="GO" id="GO:0016020">
    <property type="term" value="C:membrane"/>
    <property type="evidence" value="ECO:0007669"/>
    <property type="project" value="TreeGrafter"/>
</dbReference>
<feature type="transmembrane region" description="Helical" evidence="1">
    <location>
        <begin position="33"/>
        <end position="52"/>
    </location>
</feature>
<feature type="transmembrane region" description="Helical" evidence="1">
    <location>
        <begin position="213"/>
        <end position="235"/>
    </location>
</feature>
<name>A0A6J8E2V3_MYTCO</name>
<gene>
    <name evidence="2" type="ORF">MCOR_47527</name>
</gene>
<feature type="transmembrane region" description="Helical" evidence="1">
    <location>
        <begin position="174"/>
        <end position="193"/>
    </location>
</feature>
<feature type="transmembrane region" description="Helical" evidence="1">
    <location>
        <begin position="150"/>
        <end position="169"/>
    </location>
</feature>